<dbReference type="SUPFAM" id="SSF53448">
    <property type="entry name" value="Nucleotide-diphospho-sugar transferases"/>
    <property type="match status" value="1"/>
</dbReference>
<gene>
    <name evidence="1" type="ORF">AB0E61_00965</name>
</gene>
<name>A0ABV2YSD8_9ACTN</name>
<organism evidence="1 2">
    <name type="scientific">Streptomyces catenulae</name>
    <dbReference type="NCBI Taxonomy" id="66875"/>
    <lineage>
        <taxon>Bacteria</taxon>
        <taxon>Bacillati</taxon>
        <taxon>Actinomycetota</taxon>
        <taxon>Actinomycetes</taxon>
        <taxon>Kitasatosporales</taxon>
        <taxon>Streptomycetaceae</taxon>
        <taxon>Streptomyces</taxon>
    </lineage>
</organism>
<dbReference type="Gene3D" id="3.90.550.10">
    <property type="entry name" value="Spore Coat Polysaccharide Biosynthesis Protein SpsA, Chain A"/>
    <property type="match status" value="1"/>
</dbReference>
<dbReference type="EMBL" id="JBEZVI010000001">
    <property type="protein sequence ID" value="MEU3708655.1"/>
    <property type="molecule type" value="Genomic_DNA"/>
</dbReference>
<dbReference type="InterPro" id="IPR029044">
    <property type="entry name" value="Nucleotide-diphossugar_trans"/>
</dbReference>
<protein>
    <recommendedName>
        <fullName evidence="3">MobA-like NTP transferase domain-containing protein</fullName>
    </recommendedName>
</protein>
<evidence type="ECO:0008006" key="3">
    <source>
        <dbReference type="Google" id="ProtNLM"/>
    </source>
</evidence>
<comment type="caution">
    <text evidence="1">The sequence shown here is derived from an EMBL/GenBank/DDBJ whole genome shotgun (WGS) entry which is preliminary data.</text>
</comment>
<proteinExistence type="predicted"/>
<evidence type="ECO:0000313" key="1">
    <source>
        <dbReference type="EMBL" id="MEU3708655.1"/>
    </source>
</evidence>
<keyword evidence="2" id="KW-1185">Reference proteome</keyword>
<evidence type="ECO:0000313" key="2">
    <source>
        <dbReference type="Proteomes" id="UP001550853"/>
    </source>
</evidence>
<dbReference type="Proteomes" id="UP001550853">
    <property type="component" value="Unassembled WGS sequence"/>
</dbReference>
<reference evidence="1 2" key="1">
    <citation type="submission" date="2024-06" db="EMBL/GenBank/DDBJ databases">
        <title>The Natural Products Discovery Center: Release of the First 8490 Sequenced Strains for Exploring Actinobacteria Biosynthetic Diversity.</title>
        <authorList>
            <person name="Kalkreuter E."/>
            <person name="Kautsar S.A."/>
            <person name="Yang D."/>
            <person name="Bader C.D."/>
            <person name="Teijaro C.N."/>
            <person name="Fluegel L."/>
            <person name="Davis C.M."/>
            <person name="Simpson J.R."/>
            <person name="Lauterbach L."/>
            <person name="Steele A.D."/>
            <person name="Gui C."/>
            <person name="Meng S."/>
            <person name="Li G."/>
            <person name="Viehrig K."/>
            <person name="Ye F."/>
            <person name="Su P."/>
            <person name="Kiefer A.F."/>
            <person name="Nichols A."/>
            <person name="Cepeda A.J."/>
            <person name="Yan W."/>
            <person name="Fan B."/>
            <person name="Jiang Y."/>
            <person name="Adhikari A."/>
            <person name="Zheng C.-J."/>
            <person name="Schuster L."/>
            <person name="Cowan T.M."/>
            <person name="Smanski M.J."/>
            <person name="Chevrette M.G."/>
            <person name="De Carvalho L.P.S."/>
            <person name="Shen B."/>
        </authorList>
    </citation>
    <scope>NUCLEOTIDE SEQUENCE [LARGE SCALE GENOMIC DNA]</scope>
    <source>
        <strain evidence="1 2">NPDC033039</strain>
    </source>
</reference>
<accession>A0ABV2YSD8</accession>
<dbReference type="RefSeq" id="WP_030279253.1">
    <property type="nucleotide sequence ID" value="NZ_JBEZVI010000001.1"/>
</dbReference>
<sequence>MPRSFAPVPDVSVILPCAGFATRFSAPYSKELHSLAPGVTVLDRSLEAVVELARHGLHVRLVVVFRTHKMDTVSYLARYADIFQMVFVYQDAESGLDGAIRTALPMTEGPVALVLPDIVLTGPDSADSLRSALGRIGTTGWCVVAAEERDAHALRQVGALAVAGEGGAATVGAAVEKPSDPSGFNAFWGMVVAAEDEAHRLPDVVTREADSPLAGAAALMVDGIVNYNRAVG</sequence>